<sequence>MHSYTTNTPLHLENGGVLEHFSMTYHTYGKLNKTKTNVVWVCHALTANSDAQDWWSGIVGTGKLYDPNDYFIVCANTIGSHYGTTGPLTAQLNQRPLLDKFPGVTIRDMINAHVLLRKHLGIQSINTLIGASIGGQQAVEWAITEPQLIEQLILIATNARHSAYGIAFNESQRMAIYTDPTYGNGNIKGGVKGLIAARSIALLSYRSYSGYATNQTDSDNERTDDFLASSYQRYQGEKLAKRFNAYSYVLLSKAMDTHNVGRGRKSVEHALARIQAKTLVIGIESDVLFPVSEQQFLAEHIQNARYEQIKSDFGHDGFLLEYEQLTHCIRAFYEDKLPDSLPGLSAINYN</sequence>
<feature type="binding site" evidence="2">
    <location>
        <position position="198"/>
    </location>
    <ligand>
        <name>substrate</name>
    </ligand>
</feature>
<comment type="pathway">
    <text evidence="2">Amino-acid biosynthesis; L-methionine biosynthesis via de novo pathway; O-acetyl-L-homoserine from L-homoserine: step 1/1.</text>
</comment>
<dbReference type="InterPro" id="IPR000073">
    <property type="entry name" value="AB_hydrolase_1"/>
</dbReference>
<dbReference type="Pfam" id="PF00561">
    <property type="entry name" value="Abhydrolase_1"/>
    <property type="match status" value="1"/>
</dbReference>
<dbReference type="AlphaFoldDB" id="A0A8J6PHI4"/>
<keyword evidence="2 5" id="KW-0012">Acyltransferase</keyword>
<dbReference type="RefSeq" id="WP_216713576.1">
    <property type="nucleotide sequence ID" value="NZ_JACVEL010000002.1"/>
</dbReference>
<name>A0A8J6PHI4_9FLAO</name>
<comment type="subcellular location">
    <subcellularLocation>
        <location evidence="2">Cytoplasm</location>
    </subcellularLocation>
</comment>
<feature type="binding site" evidence="2">
    <location>
        <position position="316"/>
    </location>
    <ligand>
        <name>substrate</name>
    </ligand>
</feature>
<dbReference type="Gene3D" id="3.40.50.1820">
    <property type="entry name" value="alpha/beta hydrolase"/>
    <property type="match status" value="1"/>
</dbReference>
<evidence type="ECO:0000256" key="3">
    <source>
        <dbReference type="PIRSR" id="PIRSR000443-1"/>
    </source>
</evidence>
<dbReference type="NCBIfam" id="TIGR01392">
    <property type="entry name" value="homoserO_Ac_trn"/>
    <property type="match status" value="1"/>
</dbReference>
<keyword evidence="2" id="KW-0028">Amino-acid biosynthesis</keyword>
<evidence type="ECO:0000313" key="6">
    <source>
        <dbReference type="Proteomes" id="UP000652681"/>
    </source>
</evidence>
<comment type="similarity">
    <text evidence="2">Belongs to the AB hydrolase superfamily. MetX family.</text>
</comment>
<keyword evidence="2" id="KW-0963">Cytoplasm</keyword>
<evidence type="ECO:0000256" key="2">
    <source>
        <dbReference type="HAMAP-Rule" id="MF_00296"/>
    </source>
</evidence>
<dbReference type="SUPFAM" id="SSF53474">
    <property type="entry name" value="alpha/beta-Hydrolases"/>
    <property type="match status" value="1"/>
</dbReference>
<comment type="function">
    <text evidence="2">Transfers an acetyl group from acetyl-CoA to L-homoserine, forming acetyl-L-homoserine.</text>
</comment>
<evidence type="ECO:0000256" key="1">
    <source>
        <dbReference type="ARBA" id="ARBA00022679"/>
    </source>
</evidence>
<dbReference type="PANTHER" id="PTHR32268">
    <property type="entry name" value="HOMOSERINE O-ACETYLTRANSFERASE"/>
    <property type="match status" value="1"/>
</dbReference>
<dbReference type="PANTHER" id="PTHR32268:SF11">
    <property type="entry name" value="HOMOSERINE O-ACETYLTRANSFERASE"/>
    <property type="match status" value="1"/>
</dbReference>
<feature type="active site" evidence="2 3">
    <location>
        <position position="315"/>
    </location>
</feature>
<comment type="catalytic activity">
    <reaction evidence="2">
        <text>L-homoserine + acetyl-CoA = O-acetyl-L-homoserine + CoA</text>
        <dbReference type="Rhea" id="RHEA:13701"/>
        <dbReference type="ChEBI" id="CHEBI:57287"/>
        <dbReference type="ChEBI" id="CHEBI:57288"/>
        <dbReference type="ChEBI" id="CHEBI:57476"/>
        <dbReference type="ChEBI" id="CHEBI:57716"/>
        <dbReference type="EC" id="2.3.1.31"/>
    </reaction>
</comment>
<evidence type="ECO:0000259" key="4">
    <source>
        <dbReference type="Pfam" id="PF00561"/>
    </source>
</evidence>
<proteinExistence type="inferred from homology"/>
<dbReference type="InterPro" id="IPR008220">
    <property type="entry name" value="HAT_MetX-like"/>
</dbReference>
<dbReference type="InterPro" id="IPR029058">
    <property type="entry name" value="AB_hydrolase_fold"/>
</dbReference>
<dbReference type="Proteomes" id="UP000652681">
    <property type="component" value="Unassembled WGS sequence"/>
</dbReference>
<dbReference type="GO" id="GO:0004414">
    <property type="term" value="F:homoserine O-acetyltransferase activity"/>
    <property type="evidence" value="ECO:0007669"/>
    <property type="project" value="UniProtKB-UniRule"/>
</dbReference>
<dbReference type="UniPathway" id="UPA00051">
    <property type="reaction ID" value="UER00074"/>
</dbReference>
<dbReference type="EMBL" id="JACVEL010000002">
    <property type="protein sequence ID" value="MBC9811661.1"/>
    <property type="molecule type" value="Genomic_DNA"/>
</dbReference>
<protein>
    <recommendedName>
        <fullName evidence="2">Homoserine O-acetyltransferase</fullName>
        <shortName evidence="2">HAT</shortName>
        <ecNumber evidence="2">2.3.1.31</ecNumber>
    </recommendedName>
    <alternativeName>
        <fullName evidence="2">Homoserine transacetylase</fullName>
        <shortName evidence="2">HTA</shortName>
    </alternativeName>
</protein>
<dbReference type="GO" id="GO:0009092">
    <property type="term" value="P:homoserine metabolic process"/>
    <property type="evidence" value="ECO:0007669"/>
    <property type="project" value="TreeGrafter"/>
</dbReference>
<keyword evidence="2" id="KW-0486">Methionine biosynthesis</keyword>
<dbReference type="HAMAP" id="MF_00296">
    <property type="entry name" value="MetX_acyltransf"/>
    <property type="match status" value="1"/>
</dbReference>
<feature type="domain" description="AB hydrolase-1" evidence="4">
    <location>
        <begin position="38"/>
        <end position="321"/>
    </location>
</feature>
<keyword evidence="1 2" id="KW-0808">Transferase</keyword>
<organism evidence="5 6">
    <name type="scientific">Taishania pollutisoli</name>
    <dbReference type="NCBI Taxonomy" id="2766479"/>
    <lineage>
        <taxon>Bacteria</taxon>
        <taxon>Pseudomonadati</taxon>
        <taxon>Bacteroidota</taxon>
        <taxon>Flavobacteriia</taxon>
        <taxon>Flavobacteriales</taxon>
        <taxon>Crocinitomicaceae</taxon>
        <taxon>Taishania</taxon>
    </lineage>
</organism>
<dbReference type="GO" id="GO:0005737">
    <property type="term" value="C:cytoplasm"/>
    <property type="evidence" value="ECO:0007669"/>
    <property type="project" value="UniProtKB-SubCell"/>
</dbReference>
<keyword evidence="6" id="KW-1185">Reference proteome</keyword>
<comment type="caution">
    <text evidence="2">Lacks conserved residue(s) required for the propagation of feature annotation.</text>
</comment>
<accession>A0A8J6PHI4</accession>
<comment type="caution">
    <text evidence="5">The sequence shown here is derived from an EMBL/GenBank/DDBJ whole genome shotgun (WGS) entry which is preliminary data.</text>
</comment>
<dbReference type="EC" id="2.3.1.31" evidence="2"/>
<feature type="active site" evidence="2 3">
    <location>
        <position position="286"/>
    </location>
</feature>
<gene>
    <name evidence="5" type="primary">metX</name>
    <name evidence="2" type="synonym">metXA</name>
    <name evidence="5" type="ORF">H9Y05_04150</name>
</gene>
<dbReference type="PIRSF" id="PIRSF000443">
    <property type="entry name" value="Homoser_Ac_trans"/>
    <property type="match status" value="1"/>
</dbReference>
<dbReference type="GO" id="GO:0009086">
    <property type="term" value="P:methionine biosynthetic process"/>
    <property type="evidence" value="ECO:0007669"/>
    <property type="project" value="UniProtKB-UniRule"/>
</dbReference>
<evidence type="ECO:0000313" key="5">
    <source>
        <dbReference type="EMBL" id="MBC9811661.1"/>
    </source>
</evidence>
<feature type="active site" description="Nucleophile" evidence="2 3">
    <location>
        <position position="132"/>
    </location>
</feature>
<reference evidence="5" key="1">
    <citation type="submission" date="2020-09" db="EMBL/GenBank/DDBJ databases">
        <title>Taishania pollutisoli gen. nov., sp. nov., Isolated from Tetrabromobisphenol A-Contaminated Soil.</title>
        <authorList>
            <person name="Chen Q."/>
        </authorList>
    </citation>
    <scope>NUCLEOTIDE SEQUENCE</scope>
    <source>
        <strain evidence="5">CZZ-1</strain>
    </source>
</reference>
<comment type="subunit">
    <text evidence="2">Homodimer.</text>
</comment>